<keyword evidence="7" id="KW-0297">G-protein coupled receptor</keyword>
<feature type="transmembrane region" description="Helical" evidence="14">
    <location>
        <begin position="999"/>
        <end position="1023"/>
    </location>
</feature>
<dbReference type="Gene3D" id="2.10.50.10">
    <property type="entry name" value="Tumor Necrosis Factor Receptor, subunit A, domain 2"/>
    <property type="match status" value="7"/>
</dbReference>
<dbReference type="InterPro" id="IPR046338">
    <property type="entry name" value="GAIN_dom_sf"/>
</dbReference>
<keyword evidence="11" id="KW-0325">Glycoprotein</keyword>
<keyword evidence="5" id="KW-0677">Repeat</keyword>
<dbReference type="PROSITE" id="PS50227">
    <property type="entry name" value="G_PROTEIN_RECEP_F2_3"/>
    <property type="match status" value="1"/>
</dbReference>
<keyword evidence="20" id="KW-1185">Reference proteome</keyword>
<dbReference type="AlphaFoldDB" id="A0A9D4CIS8"/>
<dbReference type="SMART" id="SM00303">
    <property type="entry name" value="GPS"/>
    <property type="match status" value="1"/>
</dbReference>
<feature type="transmembrane region" description="Helical" evidence="14">
    <location>
        <begin position="1142"/>
        <end position="1165"/>
    </location>
</feature>
<evidence type="ECO:0000256" key="6">
    <source>
        <dbReference type="ARBA" id="ARBA00022989"/>
    </source>
</evidence>
<feature type="transmembrane region" description="Helical" evidence="14">
    <location>
        <begin position="1070"/>
        <end position="1093"/>
    </location>
</feature>
<feature type="transmembrane region" description="Helical" evidence="14">
    <location>
        <begin position="1032"/>
        <end position="1050"/>
    </location>
</feature>
<keyword evidence="9 13" id="KW-1015">Disulfide bond</keyword>
<dbReference type="CDD" id="cd15040">
    <property type="entry name" value="7tmB2_Adhesion"/>
    <property type="match status" value="1"/>
</dbReference>
<dbReference type="InterPro" id="IPR011641">
    <property type="entry name" value="Tyr-kin_ephrin_A/B_rcpt-like"/>
</dbReference>
<keyword evidence="8 14" id="KW-0472">Membrane</keyword>
<name>A0A9D4CIS8_DREPO</name>
<evidence type="ECO:0000313" key="19">
    <source>
        <dbReference type="EMBL" id="KAH3726094.1"/>
    </source>
</evidence>
<reference evidence="19" key="1">
    <citation type="journal article" date="2019" name="bioRxiv">
        <title>The Genome of the Zebra Mussel, Dreissena polymorpha: A Resource for Invasive Species Research.</title>
        <authorList>
            <person name="McCartney M.A."/>
            <person name="Auch B."/>
            <person name="Kono T."/>
            <person name="Mallez S."/>
            <person name="Zhang Y."/>
            <person name="Obille A."/>
            <person name="Becker A."/>
            <person name="Abrahante J.E."/>
            <person name="Garbe J."/>
            <person name="Badalamenti J.P."/>
            <person name="Herman A."/>
            <person name="Mangelson H."/>
            <person name="Liachko I."/>
            <person name="Sullivan S."/>
            <person name="Sone E.D."/>
            <person name="Koren S."/>
            <person name="Silverstein K.A.T."/>
            <person name="Beckman K.B."/>
            <person name="Gohl D.M."/>
        </authorList>
    </citation>
    <scope>NUCLEOTIDE SEQUENCE</scope>
    <source>
        <strain evidence="19">Duluth1</strain>
        <tissue evidence="19">Whole animal</tissue>
    </source>
</reference>
<keyword evidence="3 14" id="KW-0812">Transmembrane</keyword>
<keyword evidence="4" id="KW-0732">Signal</keyword>
<comment type="caution">
    <text evidence="19">The sequence shown here is derived from an EMBL/GenBank/DDBJ whole genome shotgun (WGS) entry which is preliminary data.</text>
</comment>
<feature type="domain" description="GAIN-B" evidence="15">
    <location>
        <begin position="765"/>
        <end position="919"/>
    </location>
</feature>
<feature type="domain" description="Sushi" evidence="18">
    <location>
        <begin position="559"/>
        <end position="619"/>
    </location>
</feature>
<keyword evidence="12" id="KW-0807">Transducer</keyword>
<dbReference type="SMART" id="SM01411">
    <property type="entry name" value="Ephrin_rec_like"/>
    <property type="match status" value="7"/>
</dbReference>
<dbReference type="InterPro" id="IPR009030">
    <property type="entry name" value="Growth_fac_rcpt_cys_sf"/>
</dbReference>
<dbReference type="InterPro" id="IPR000203">
    <property type="entry name" value="GPS"/>
</dbReference>
<dbReference type="EMBL" id="JAIWYP010000012">
    <property type="protein sequence ID" value="KAH3726094.1"/>
    <property type="molecule type" value="Genomic_DNA"/>
</dbReference>
<feature type="domain" description="G-protein coupled receptors family 2 profile 1" evidence="16">
    <location>
        <begin position="549"/>
        <end position="610"/>
    </location>
</feature>
<comment type="similarity">
    <text evidence="2">Belongs to the G-protein coupled receptor 2 family. Adhesion G-protein coupled receptor (ADGR) subfamily.</text>
</comment>
<dbReference type="InterPro" id="IPR017981">
    <property type="entry name" value="GPCR_2-like_7TM"/>
</dbReference>
<dbReference type="InterPro" id="IPR000832">
    <property type="entry name" value="GPCR_2_secretin-like"/>
</dbReference>
<dbReference type="Proteomes" id="UP000828390">
    <property type="component" value="Unassembled WGS sequence"/>
</dbReference>
<feature type="transmembrane region" description="Helical" evidence="14">
    <location>
        <begin position="1114"/>
        <end position="1136"/>
    </location>
</feature>
<evidence type="ECO:0000256" key="14">
    <source>
        <dbReference type="SAM" id="Phobius"/>
    </source>
</evidence>
<evidence type="ECO:0000256" key="3">
    <source>
        <dbReference type="ARBA" id="ARBA00022692"/>
    </source>
</evidence>
<protein>
    <submittedName>
        <fullName evidence="19">Uncharacterized protein</fullName>
    </submittedName>
</protein>
<dbReference type="Pfam" id="PF07699">
    <property type="entry name" value="Ephrin_rec_like"/>
    <property type="match status" value="5"/>
</dbReference>
<evidence type="ECO:0000256" key="10">
    <source>
        <dbReference type="ARBA" id="ARBA00023170"/>
    </source>
</evidence>
<dbReference type="PROSITE" id="PS50261">
    <property type="entry name" value="G_PROTEIN_RECEP_F2_4"/>
    <property type="match status" value="1"/>
</dbReference>
<dbReference type="PANTHER" id="PTHR12011">
    <property type="entry name" value="ADHESION G-PROTEIN COUPLED RECEPTOR"/>
    <property type="match status" value="1"/>
</dbReference>
<dbReference type="Pfam" id="PF01825">
    <property type="entry name" value="GPS"/>
    <property type="match status" value="1"/>
</dbReference>
<dbReference type="Gene3D" id="1.20.1070.10">
    <property type="entry name" value="Rhodopsin 7-helix transmembrane proteins"/>
    <property type="match status" value="1"/>
</dbReference>
<dbReference type="SUPFAM" id="SSF57184">
    <property type="entry name" value="Growth factor receptor domain"/>
    <property type="match status" value="1"/>
</dbReference>
<feature type="non-terminal residue" evidence="19">
    <location>
        <position position="1191"/>
    </location>
</feature>
<gene>
    <name evidence="19" type="ORF">DPMN_051950</name>
</gene>
<keyword evidence="6 14" id="KW-1133">Transmembrane helix</keyword>
<organism evidence="19 20">
    <name type="scientific">Dreissena polymorpha</name>
    <name type="common">Zebra mussel</name>
    <name type="synonym">Mytilus polymorpha</name>
    <dbReference type="NCBI Taxonomy" id="45954"/>
    <lineage>
        <taxon>Eukaryota</taxon>
        <taxon>Metazoa</taxon>
        <taxon>Spiralia</taxon>
        <taxon>Lophotrochozoa</taxon>
        <taxon>Mollusca</taxon>
        <taxon>Bivalvia</taxon>
        <taxon>Autobranchia</taxon>
        <taxon>Heteroconchia</taxon>
        <taxon>Euheterodonta</taxon>
        <taxon>Imparidentia</taxon>
        <taxon>Neoheterodontei</taxon>
        <taxon>Myida</taxon>
        <taxon>Dreissenoidea</taxon>
        <taxon>Dreissenidae</taxon>
        <taxon>Dreissena</taxon>
    </lineage>
</organism>
<dbReference type="InterPro" id="IPR008077">
    <property type="entry name" value="GPCR_2_brain_angio_inhib"/>
</dbReference>
<dbReference type="PRINTS" id="PR01694">
    <property type="entry name" value="BAIPRECURSOR"/>
</dbReference>
<feature type="transmembrane region" description="Helical" evidence="14">
    <location>
        <begin position="928"/>
        <end position="949"/>
    </location>
</feature>
<comment type="subcellular location">
    <subcellularLocation>
        <location evidence="1">Membrane</location>
        <topology evidence="1">Multi-pass membrane protein</topology>
    </subcellularLocation>
</comment>
<dbReference type="PANTHER" id="PTHR12011:SF347">
    <property type="entry name" value="FI21270P1-RELATED"/>
    <property type="match status" value="1"/>
</dbReference>
<dbReference type="PROSITE" id="PS50923">
    <property type="entry name" value="SUSHI"/>
    <property type="match status" value="1"/>
</dbReference>
<dbReference type="Gene3D" id="1.25.40.610">
    <property type="match status" value="1"/>
</dbReference>
<evidence type="ECO:0000259" key="17">
    <source>
        <dbReference type="PROSITE" id="PS50261"/>
    </source>
</evidence>
<comment type="caution">
    <text evidence="13">Lacks conserved residue(s) required for the propagation of feature annotation.</text>
</comment>
<evidence type="ECO:0000259" key="15">
    <source>
        <dbReference type="PROSITE" id="PS50221"/>
    </source>
</evidence>
<proteinExistence type="inferred from homology"/>
<dbReference type="GO" id="GO:0007166">
    <property type="term" value="P:cell surface receptor signaling pathway"/>
    <property type="evidence" value="ECO:0007669"/>
    <property type="project" value="InterPro"/>
</dbReference>
<sequence length="1191" mass="130229">MSMLISPGYCAVGRQLNAIGTGCDPCPTHQFKNSSGNTVCLPCPDGVTSFTEGATACTSIYCEPGKTLVSPVCQPCAIGTYKEAKGNTACTTCPALTTSSGHGSTSTTQCDTIVCKAGQYRNSVQKSVCTSCPLNTFQPNQGATSCIDCPSDHITLKESSMSPGDCVPVCKAGQYRNSTQKSVCTSCPRNTFQPNQGATRCIDCPSDHITLKESSMSPGDCVPKCTAGQQYNDLTKTCLNCPKGTHKTLSGNYDSTGKWIQCLPCPENTTTLGERSISPLNCTEIVCPMGTYYTLNNSNTQCAVCPVGKYNDMRDQPQCTQCPPGNTTFDTENVYIESCVDDCSEGYGFSSASGKCVICATGEFNDKKGSNPNHCKKCPAYFNSTQPGSKRCLVPSNTYPLLVDVDVTIRVKYKISIGSCNEPTVLFNIQVQIVKIMRIVFASKNGKRFGQSKGLCRGNSCDNLVIVKGIKCSDITNRRKRRAIDTELEVEFKFENISSYVTDLADNSSMTTQDVIAQILWEAAVDKELNPKKGVIEYFDLGNVSVVELCSAGKQKLTNACETPNISCQKNIDSRGREWNEVFSGSTSTHDCDEGFEGYVSRICDSNGIWQYPQYNCQRAAVSNAVKQTYLLTGNVTSDEVINALSAVVEVTEYGENPNSTQLLTNKEISVLTHALDLVAGLVSRQGIATYDVAKVFLKSASNILDMENKDTWLSLKQANKNTSETLLSSIDEIGSALRKRIAAGNVGNVVVVNKNCVFEVKKVTDGTVKFPDNQTIQNDTQGDNNWIRQSKSRIFLNTTALGDVVVTIVIYKDMTDIISSRSSSNRSSHNEVIVNGPIMSVSISDNSTKLVSPIQMTFEHGQKNFTNATCNFWRFSPEQLGYWDNAGCIVRTSNETITVCECNHLTNFAVLMSPFVEADEKSSEIRLVSIVGISVSSLCLLLTIIVFAKLWRYVRSDRSIVLLNLITALIISYGIFIGGIDLTEYKIVCTVVAAALHYIYSAVFCLMLAEGIGILIDVSLVFAQNSPLRQLLVFAWGVPVIIVGSTLSITKADGYGTDDYCWLSLSRGLRWAFVGPALFVILFNVIVLIMLFKKMFALKAMVDTPIKDKIKTTLWSLCVLVPLMGVSWILGIFYVNESASFMQYVFAVCNGLQGVYIFVCNCVLNEKVKDGFKRERIRRLNKSMMSELSL</sequence>
<dbReference type="PROSITE" id="PS50221">
    <property type="entry name" value="GAIN_B"/>
    <property type="match status" value="1"/>
</dbReference>
<dbReference type="FunFam" id="1.20.1070.10:FF:000058">
    <property type="entry name" value="Adhesion G protein-coupled receptor F5"/>
    <property type="match status" value="1"/>
</dbReference>
<dbReference type="SUPFAM" id="SSF111418">
    <property type="entry name" value="Hormone receptor domain"/>
    <property type="match status" value="1"/>
</dbReference>
<evidence type="ECO:0000259" key="18">
    <source>
        <dbReference type="PROSITE" id="PS50923"/>
    </source>
</evidence>
<evidence type="ECO:0000259" key="16">
    <source>
        <dbReference type="PROSITE" id="PS50227"/>
    </source>
</evidence>
<dbReference type="InterPro" id="IPR057244">
    <property type="entry name" value="GAIN_B"/>
</dbReference>
<evidence type="ECO:0000256" key="7">
    <source>
        <dbReference type="ARBA" id="ARBA00023040"/>
    </source>
</evidence>
<accession>A0A9D4CIS8</accession>
<reference evidence="19" key="2">
    <citation type="submission" date="2020-11" db="EMBL/GenBank/DDBJ databases">
        <authorList>
            <person name="McCartney M.A."/>
            <person name="Auch B."/>
            <person name="Kono T."/>
            <person name="Mallez S."/>
            <person name="Becker A."/>
            <person name="Gohl D.M."/>
            <person name="Silverstein K.A.T."/>
            <person name="Koren S."/>
            <person name="Bechman K.B."/>
            <person name="Herman A."/>
            <person name="Abrahante J.E."/>
            <person name="Garbe J."/>
        </authorList>
    </citation>
    <scope>NUCLEOTIDE SEQUENCE</scope>
    <source>
        <strain evidence="19">Duluth1</strain>
        <tissue evidence="19">Whole animal</tissue>
    </source>
</reference>
<evidence type="ECO:0000256" key="2">
    <source>
        <dbReference type="ARBA" id="ARBA00007343"/>
    </source>
</evidence>
<evidence type="ECO:0000256" key="1">
    <source>
        <dbReference type="ARBA" id="ARBA00004141"/>
    </source>
</evidence>
<evidence type="ECO:0000313" key="20">
    <source>
        <dbReference type="Proteomes" id="UP000828390"/>
    </source>
</evidence>
<dbReference type="GO" id="GO:0005886">
    <property type="term" value="C:plasma membrane"/>
    <property type="evidence" value="ECO:0007669"/>
    <property type="project" value="UniProtKB-SubCell"/>
</dbReference>
<evidence type="ECO:0000256" key="4">
    <source>
        <dbReference type="ARBA" id="ARBA00022729"/>
    </source>
</evidence>
<dbReference type="Pfam" id="PF00002">
    <property type="entry name" value="7tm_2"/>
    <property type="match status" value="1"/>
</dbReference>
<evidence type="ECO:0000256" key="9">
    <source>
        <dbReference type="ARBA" id="ARBA00023157"/>
    </source>
</evidence>
<dbReference type="InterPro" id="IPR001879">
    <property type="entry name" value="GPCR_2_extracellular_dom"/>
</dbReference>
<keyword evidence="13" id="KW-0768">Sushi</keyword>
<dbReference type="GO" id="GO:0004930">
    <property type="term" value="F:G protein-coupled receptor activity"/>
    <property type="evidence" value="ECO:0007669"/>
    <property type="project" value="UniProtKB-KW"/>
</dbReference>
<dbReference type="Gene3D" id="4.10.1240.10">
    <property type="entry name" value="GPCR, family 2, extracellular hormone receptor domain"/>
    <property type="match status" value="1"/>
</dbReference>
<evidence type="ECO:0000256" key="8">
    <source>
        <dbReference type="ARBA" id="ARBA00023136"/>
    </source>
</evidence>
<dbReference type="InterPro" id="IPR036445">
    <property type="entry name" value="GPCR_2_extracell_dom_sf"/>
</dbReference>
<dbReference type="InterPro" id="IPR000436">
    <property type="entry name" value="Sushi_SCR_CCP_dom"/>
</dbReference>
<feature type="domain" description="G-protein coupled receptors family 2 profile 2" evidence="17">
    <location>
        <begin position="926"/>
        <end position="1166"/>
    </location>
</feature>
<evidence type="ECO:0000256" key="5">
    <source>
        <dbReference type="ARBA" id="ARBA00022737"/>
    </source>
</evidence>
<feature type="transmembrane region" description="Helical" evidence="14">
    <location>
        <begin position="961"/>
        <end position="979"/>
    </location>
</feature>
<dbReference type="Gene3D" id="2.60.220.50">
    <property type="match status" value="1"/>
</dbReference>
<keyword evidence="10" id="KW-0675">Receptor</keyword>
<evidence type="ECO:0000256" key="11">
    <source>
        <dbReference type="ARBA" id="ARBA00023180"/>
    </source>
</evidence>
<evidence type="ECO:0000256" key="13">
    <source>
        <dbReference type="PROSITE-ProRule" id="PRU00302"/>
    </source>
</evidence>
<feature type="disulfide bond" evidence="13">
    <location>
        <begin position="561"/>
        <end position="604"/>
    </location>
</feature>
<evidence type="ECO:0000256" key="12">
    <source>
        <dbReference type="ARBA" id="ARBA00023224"/>
    </source>
</evidence>
<dbReference type="PRINTS" id="PR00249">
    <property type="entry name" value="GPCRSECRETIN"/>
</dbReference>